<evidence type="ECO:0000256" key="1">
    <source>
        <dbReference type="PROSITE-ProRule" id="PRU00042"/>
    </source>
</evidence>
<dbReference type="OrthoDB" id="5388486at2759"/>
<sequence length="410" mass="45300">MSNFDACEQPSLDIDAFIFHHSYDEGVASFPGLLNSQIVNHGACLESQSLAYLHDQQSSRFTHDVHLDPLPVESIVYNGESSAADANLALSLSHGDSISTHYTFPQYNDVVCSGPGWFSTPDSMTSRADPSPTNNPHQRLHHGIAQHGHRSLPSTSARRKRSYSVDSSATSSTVQCTQCDLTFSSVSTFARHVRSEHVRPLLCIFHYAGCTSRFAFKNEWKRHVISQHLNLQYWVCVEGSCALKQRPTAEFPVTTVPCQGSIFNRKDLYTQHLRRMHTNTTPEIGGAYSDTRGPASGQSRDRIRGLQDKAARTRCSLPHFMLCPVSGCLSPFSGPNAWDDWMEHISIHMQRAASGKEAAVNCGGSNGWTLTEWAASEAVGIITRHTSSGTWTLGKPIHDKGTKWASYTAY</sequence>
<dbReference type="STRING" id="1245745.A0A0A2V760"/>
<keyword evidence="1" id="KW-0479">Metal-binding</keyword>
<dbReference type="PROSITE" id="PS50157">
    <property type="entry name" value="ZINC_FINGER_C2H2_2"/>
    <property type="match status" value="1"/>
</dbReference>
<evidence type="ECO:0000259" key="3">
    <source>
        <dbReference type="PROSITE" id="PS50157"/>
    </source>
</evidence>
<evidence type="ECO:0000313" key="4">
    <source>
        <dbReference type="EMBL" id="KGQ03343.1"/>
    </source>
</evidence>
<dbReference type="PANTHER" id="PTHR23225:SF2">
    <property type="entry name" value="AT09679P-RELATED"/>
    <property type="match status" value="1"/>
</dbReference>
<accession>A0A0A2V760</accession>
<dbReference type="eggNOG" id="ENOG502S60G">
    <property type="taxonomic scope" value="Eukaryota"/>
</dbReference>
<dbReference type="Proteomes" id="UP000030106">
    <property type="component" value="Unassembled WGS sequence"/>
</dbReference>
<dbReference type="GO" id="GO:0008270">
    <property type="term" value="F:zinc ion binding"/>
    <property type="evidence" value="ECO:0007669"/>
    <property type="project" value="UniProtKB-KW"/>
</dbReference>
<dbReference type="EMBL" id="ANFO01001232">
    <property type="protein sequence ID" value="KGQ03343.1"/>
    <property type="molecule type" value="Genomic_DNA"/>
</dbReference>
<proteinExistence type="predicted"/>
<feature type="region of interest" description="Disordered" evidence="2">
    <location>
        <begin position="280"/>
        <end position="300"/>
    </location>
</feature>
<feature type="compositionally biased region" description="Polar residues" evidence="2">
    <location>
        <begin position="122"/>
        <end position="137"/>
    </location>
</feature>
<organism evidence="4 5">
    <name type="scientific">Beauveria bassiana D1-5</name>
    <dbReference type="NCBI Taxonomy" id="1245745"/>
    <lineage>
        <taxon>Eukaryota</taxon>
        <taxon>Fungi</taxon>
        <taxon>Dikarya</taxon>
        <taxon>Ascomycota</taxon>
        <taxon>Pezizomycotina</taxon>
        <taxon>Sordariomycetes</taxon>
        <taxon>Hypocreomycetidae</taxon>
        <taxon>Hypocreales</taxon>
        <taxon>Cordycipitaceae</taxon>
        <taxon>Beauveria</taxon>
    </lineage>
</organism>
<name>A0A0A2V760_BEABA</name>
<dbReference type="Gene3D" id="3.30.160.60">
    <property type="entry name" value="Classic Zinc Finger"/>
    <property type="match status" value="1"/>
</dbReference>
<feature type="region of interest" description="Disordered" evidence="2">
    <location>
        <begin position="122"/>
        <end position="166"/>
    </location>
</feature>
<dbReference type="HOGENOM" id="CLU_024592_2_0_1"/>
<feature type="domain" description="C2H2-type" evidence="3">
    <location>
        <begin position="174"/>
        <end position="197"/>
    </location>
</feature>
<keyword evidence="1" id="KW-0863">Zinc-finger</keyword>
<dbReference type="InterPro" id="IPR013087">
    <property type="entry name" value="Znf_C2H2_type"/>
</dbReference>
<comment type="caution">
    <text evidence="4">The sequence shown here is derived from an EMBL/GenBank/DDBJ whole genome shotgun (WGS) entry which is preliminary data.</text>
</comment>
<dbReference type="AlphaFoldDB" id="A0A0A2V760"/>
<reference evidence="4 5" key="1">
    <citation type="submission" date="2012-10" db="EMBL/GenBank/DDBJ databases">
        <title>Genome sequencing and analysis of entomopathogenic fungi Beauveria bassiana D1-5.</title>
        <authorList>
            <person name="Li Q."/>
            <person name="Wang L."/>
            <person name="Zhang Z."/>
            <person name="Wang Q."/>
            <person name="Ren J."/>
            <person name="Wang M."/>
            <person name="Xu W."/>
            <person name="Wang J."/>
            <person name="Lu Y."/>
            <person name="Du Q."/>
            <person name="Sun Z."/>
        </authorList>
    </citation>
    <scope>NUCLEOTIDE SEQUENCE [LARGE SCALE GENOMIC DNA]</scope>
    <source>
        <strain evidence="4 5">D1-5</strain>
    </source>
</reference>
<gene>
    <name evidence="4" type="ORF">BBAD15_g11420</name>
</gene>
<feature type="compositionally biased region" description="Basic residues" evidence="2">
    <location>
        <begin position="138"/>
        <end position="150"/>
    </location>
</feature>
<dbReference type="SMART" id="SM00355">
    <property type="entry name" value="ZnF_C2H2"/>
    <property type="match status" value="2"/>
</dbReference>
<dbReference type="PROSITE" id="PS00028">
    <property type="entry name" value="ZINC_FINGER_C2H2_1"/>
    <property type="match status" value="1"/>
</dbReference>
<protein>
    <recommendedName>
        <fullName evidence="3">C2H2-type domain-containing protein</fullName>
    </recommendedName>
</protein>
<dbReference type="InterPro" id="IPR039970">
    <property type="entry name" value="TF_Grauzone"/>
</dbReference>
<evidence type="ECO:0000256" key="2">
    <source>
        <dbReference type="SAM" id="MobiDB-lite"/>
    </source>
</evidence>
<dbReference type="PANTHER" id="PTHR23225">
    <property type="entry name" value="ZINC FINGER PROTEIN"/>
    <property type="match status" value="1"/>
</dbReference>
<keyword evidence="1" id="KW-0862">Zinc</keyword>
<evidence type="ECO:0000313" key="5">
    <source>
        <dbReference type="Proteomes" id="UP000030106"/>
    </source>
</evidence>
<dbReference type="GO" id="GO:0003700">
    <property type="term" value="F:DNA-binding transcription factor activity"/>
    <property type="evidence" value="ECO:0007669"/>
    <property type="project" value="InterPro"/>
</dbReference>